<feature type="compositionally biased region" description="Polar residues" evidence="4">
    <location>
        <begin position="496"/>
        <end position="510"/>
    </location>
</feature>
<evidence type="ECO:0000256" key="2">
    <source>
        <dbReference type="ARBA" id="ARBA00022723"/>
    </source>
</evidence>
<evidence type="ECO:0000313" key="7">
    <source>
        <dbReference type="Proteomes" id="UP001056012"/>
    </source>
</evidence>
<feature type="region of interest" description="Disordered" evidence="4">
    <location>
        <begin position="451"/>
        <end position="517"/>
    </location>
</feature>
<dbReference type="Proteomes" id="UP001056012">
    <property type="component" value="Chromosome 2"/>
</dbReference>
<dbReference type="FunFam" id="3.40.50.720:FF:000481">
    <property type="entry name" value="Alcohol dehydrogenase, variant"/>
    <property type="match status" value="1"/>
</dbReference>
<keyword evidence="3" id="KW-0862">Zinc</keyword>
<dbReference type="SMART" id="SM00829">
    <property type="entry name" value="PKS_ER"/>
    <property type="match status" value="1"/>
</dbReference>
<comment type="similarity">
    <text evidence="1">Belongs to the Gfa family.</text>
</comment>
<protein>
    <recommendedName>
        <fullName evidence="5">CENP-V/GFA domain-containing protein</fullName>
    </recommendedName>
</protein>
<dbReference type="PANTHER" id="PTHR45033">
    <property type="match status" value="1"/>
</dbReference>
<proteinExistence type="inferred from homology"/>
<accession>A0A9Q8Z473</accession>
<keyword evidence="2" id="KW-0479">Metal-binding</keyword>
<dbReference type="SUPFAM" id="SSF50129">
    <property type="entry name" value="GroES-like"/>
    <property type="match status" value="1"/>
</dbReference>
<dbReference type="InterPro" id="IPR020843">
    <property type="entry name" value="ER"/>
</dbReference>
<feature type="domain" description="CENP-V/GFA" evidence="5">
    <location>
        <begin position="542"/>
        <end position="660"/>
    </location>
</feature>
<gene>
    <name evidence="6" type="ORF">yc1106_02681</name>
</gene>
<dbReference type="Gene3D" id="3.90.180.10">
    <property type="entry name" value="Medium-chain alcohol dehydrogenases, catalytic domain"/>
    <property type="match status" value="1"/>
</dbReference>
<dbReference type="GO" id="GO:0016846">
    <property type="term" value="F:carbon-sulfur lyase activity"/>
    <property type="evidence" value="ECO:0007669"/>
    <property type="project" value="InterPro"/>
</dbReference>
<dbReference type="SUPFAM" id="SSF51316">
    <property type="entry name" value="Mss4-like"/>
    <property type="match status" value="1"/>
</dbReference>
<evidence type="ECO:0000259" key="5">
    <source>
        <dbReference type="PROSITE" id="PS51891"/>
    </source>
</evidence>
<evidence type="ECO:0000256" key="4">
    <source>
        <dbReference type="SAM" id="MobiDB-lite"/>
    </source>
</evidence>
<dbReference type="InterPro" id="IPR052711">
    <property type="entry name" value="Zinc_ADH-like"/>
</dbReference>
<dbReference type="InterPro" id="IPR036291">
    <property type="entry name" value="NAD(P)-bd_dom_sf"/>
</dbReference>
<dbReference type="InterPro" id="IPR006913">
    <property type="entry name" value="CENP-V/GFA"/>
</dbReference>
<dbReference type="InterPro" id="IPR013154">
    <property type="entry name" value="ADH-like_N"/>
</dbReference>
<dbReference type="OrthoDB" id="449487at2759"/>
<dbReference type="VEuPathDB" id="FungiDB:yc1106_02681"/>
<evidence type="ECO:0000256" key="3">
    <source>
        <dbReference type="ARBA" id="ARBA00022833"/>
    </source>
</evidence>
<dbReference type="Pfam" id="PF08240">
    <property type="entry name" value="ADH_N"/>
    <property type="match status" value="1"/>
</dbReference>
<dbReference type="InterPro" id="IPR011057">
    <property type="entry name" value="Mss4-like_sf"/>
</dbReference>
<dbReference type="AlphaFoldDB" id="A0A9Q8Z473"/>
<dbReference type="PROSITE" id="PS51891">
    <property type="entry name" value="CENP_V_GFA"/>
    <property type="match status" value="1"/>
</dbReference>
<evidence type="ECO:0000313" key="6">
    <source>
        <dbReference type="EMBL" id="USP75407.1"/>
    </source>
</evidence>
<feature type="compositionally biased region" description="Polar residues" evidence="4">
    <location>
        <begin position="473"/>
        <end position="487"/>
    </location>
</feature>
<dbReference type="Pfam" id="PF04828">
    <property type="entry name" value="GFA"/>
    <property type="match status" value="1"/>
</dbReference>
<reference evidence="6" key="1">
    <citation type="submission" date="2021-12" db="EMBL/GenBank/DDBJ databases">
        <title>Curvularia clavata genome.</title>
        <authorList>
            <person name="Cao Y."/>
        </authorList>
    </citation>
    <scope>NUCLEOTIDE SEQUENCE</scope>
    <source>
        <strain evidence="6">Yc1106</strain>
    </source>
</reference>
<dbReference type="Pfam" id="PF00107">
    <property type="entry name" value="ADH_zinc_N"/>
    <property type="match status" value="1"/>
</dbReference>
<dbReference type="GO" id="GO:0016491">
    <property type="term" value="F:oxidoreductase activity"/>
    <property type="evidence" value="ECO:0007669"/>
    <property type="project" value="InterPro"/>
</dbReference>
<dbReference type="Gene3D" id="3.90.1590.10">
    <property type="entry name" value="glutathione-dependent formaldehyde- activating enzyme (gfa)"/>
    <property type="match status" value="1"/>
</dbReference>
<sequence length="686" mass="73439">MPSAIVIKQVPGKPGQVYYPLEKITVPEPKPKDNEAVITLTAAALNHRDLFIRQHLYPGTTFGVPLLADGVGVVTSTGSSPSAKSWLNKRVVLNPGTGWKDNIDGPEHPKGYAIMGGTKTNPVGTLQDVCVLDAAELEECPQHLSDEEAAALPLTGLTAWRAFQVKSGNAVAGRNILITGIGGGVALMALSFAVARGCNVYVTSGNQDKIDRAVKLGAKGGAIYKEKDWDKKLQAILPKDRPYLDAIIDGAGGDVVKVGSKLLKNGGIISVYGMTISPKMDFLMSAVLRNIEVRGSTMGSRKEFAEMVQFVRDTKMKPVVSRSVHGLDIQKIDSLFEDMKNASQFGKLVVTLGNEKVSKLNAVQSISKREAGSAALESRSRDTECANGVAVAATTLAGIIILVSTAFRTINTQATVIYTPPATSTSEDAAAARTSIQVDYAASTSRDPTLRFYNPVQPPPTQQQKPGRLSWKRMSTNTAGTNRSSGSTKKKRASWNGFQNTSAPAPTTAAQDVPSVRGADKSKPYFPLAGIARDGYSNDKEATATCFCGAVQLAFPVEGPGLLSTFVCNCTDCRKITASMFASNFTVKDEYLKHLRGKANLSKYSQATTIASGHSMANYFCTTCGTLMYRVGAAFPGCSILRLGTVDDFNLAETKLKPTRELFVKDRVGWFTGVQGHEVKRKSAML</sequence>
<dbReference type="PANTHER" id="PTHR45033:SF3">
    <property type="entry name" value="DEHYDROGENASE, PUTATIVE (AFU_ORTHOLOGUE AFUA_2G13270)-RELATED"/>
    <property type="match status" value="1"/>
</dbReference>
<dbReference type="EMBL" id="CP089275">
    <property type="protein sequence ID" value="USP75407.1"/>
    <property type="molecule type" value="Genomic_DNA"/>
</dbReference>
<dbReference type="GO" id="GO:0046872">
    <property type="term" value="F:metal ion binding"/>
    <property type="evidence" value="ECO:0007669"/>
    <property type="project" value="UniProtKB-KW"/>
</dbReference>
<dbReference type="Gene3D" id="3.40.50.720">
    <property type="entry name" value="NAD(P)-binding Rossmann-like Domain"/>
    <property type="match status" value="1"/>
</dbReference>
<name>A0A9Q8Z473_CURCL</name>
<dbReference type="SUPFAM" id="SSF51735">
    <property type="entry name" value="NAD(P)-binding Rossmann-fold domains"/>
    <property type="match status" value="1"/>
</dbReference>
<dbReference type="InterPro" id="IPR011032">
    <property type="entry name" value="GroES-like_sf"/>
</dbReference>
<dbReference type="CDD" id="cd05188">
    <property type="entry name" value="MDR"/>
    <property type="match status" value="1"/>
</dbReference>
<keyword evidence="7" id="KW-1185">Reference proteome</keyword>
<organism evidence="6 7">
    <name type="scientific">Curvularia clavata</name>
    <dbReference type="NCBI Taxonomy" id="95742"/>
    <lineage>
        <taxon>Eukaryota</taxon>
        <taxon>Fungi</taxon>
        <taxon>Dikarya</taxon>
        <taxon>Ascomycota</taxon>
        <taxon>Pezizomycotina</taxon>
        <taxon>Dothideomycetes</taxon>
        <taxon>Pleosporomycetidae</taxon>
        <taxon>Pleosporales</taxon>
        <taxon>Pleosporineae</taxon>
        <taxon>Pleosporaceae</taxon>
        <taxon>Curvularia</taxon>
    </lineage>
</organism>
<evidence type="ECO:0000256" key="1">
    <source>
        <dbReference type="ARBA" id="ARBA00005495"/>
    </source>
</evidence>
<dbReference type="InterPro" id="IPR013149">
    <property type="entry name" value="ADH-like_C"/>
</dbReference>